<dbReference type="RefSeq" id="WP_073586090.1">
    <property type="nucleotide sequence ID" value="NZ_AP024898.1"/>
</dbReference>
<proteinExistence type="predicted"/>
<dbReference type="Proteomes" id="UP000184600">
    <property type="component" value="Unassembled WGS sequence"/>
</dbReference>
<reference evidence="2" key="1">
    <citation type="submission" date="2016-12" db="EMBL/GenBank/DDBJ databases">
        <authorList>
            <person name="Rodrigo-Torres L."/>
            <person name="Arahal R.D."/>
            <person name="Lucena T."/>
        </authorList>
    </citation>
    <scope>NUCLEOTIDE SEQUENCE [LARGE SCALE GENOMIC DNA]</scope>
</reference>
<sequence>MFYLMPFQQDWSRVTEAMKHWFDFQQQSVKELTDFMAAMSPQKDMAQMMSELKEASAGQNAFALMNFWLQPEKHHQAVMELFEIFQAVDQRLRSSQNHATKVCLENASGTSVMLHQQSNSPKLLADLLEHQLDTAKSLKGDQGEMLGAFAALQVALKAWTYRQIAQEEQSTPAEVAVE</sequence>
<organism evidence="1 2">
    <name type="scientific">Vibrio quintilis</name>
    <dbReference type="NCBI Taxonomy" id="1117707"/>
    <lineage>
        <taxon>Bacteria</taxon>
        <taxon>Pseudomonadati</taxon>
        <taxon>Pseudomonadota</taxon>
        <taxon>Gammaproteobacteria</taxon>
        <taxon>Vibrionales</taxon>
        <taxon>Vibrionaceae</taxon>
        <taxon>Vibrio</taxon>
    </lineage>
</organism>
<name>A0A1M7Z1U2_9VIBR</name>
<gene>
    <name evidence="1" type="ORF">VQ7734_04418</name>
</gene>
<keyword evidence="2" id="KW-1185">Reference proteome</keyword>
<protein>
    <submittedName>
        <fullName evidence="1">Uncharacterized protein</fullName>
    </submittedName>
</protein>
<dbReference type="EMBL" id="FRFG01000073">
    <property type="protein sequence ID" value="SHO58646.1"/>
    <property type="molecule type" value="Genomic_DNA"/>
</dbReference>
<evidence type="ECO:0000313" key="2">
    <source>
        <dbReference type="Proteomes" id="UP000184600"/>
    </source>
</evidence>
<evidence type="ECO:0000313" key="1">
    <source>
        <dbReference type="EMBL" id="SHO58646.1"/>
    </source>
</evidence>
<dbReference type="AlphaFoldDB" id="A0A1M7Z1U2"/>
<accession>A0A1M7Z1U2</accession>
<dbReference type="STRING" id="1117707.VQ7734_04418"/>
<dbReference type="OrthoDB" id="9812729at2"/>